<evidence type="ECO:0000313" key="2">
    <source>
        <dbReference type="Proteomes" id="UP000001400"/>
    </source>
</evidence>
<dbReference type="InterPro" id="IPR023129">
    <property type="entry name" value="MTH889-like_dom_sf"/>
</dbReference>
<evidence type="ECO:0008006" key="3">
    <source>
        <dbReference type="Google" id="ProtNLM"/>
    </source>
</evidence>
<organism evidence="1 2">
    <name type="scientific">Aciduliprofundum boonei (strain DSM 19572 / T469)</name>
    <dbReference type="NCBI Taxonomy" id="439481"/>
    <lineage>
        <taxon>Archaea</taxon>
        <taxon>Methanobacteriati</taxon>
        <taxon>Thermoplasmatota</taxon>
        <taxon>DHVE2 group</taxon>
        <taxon>Candidatus Aciduliprofundum</taxon>
    </lineage>
</organism>
<dbReference type="AlphaFoldDB" id="B5IB76"/>
<accession>B5IB76</accession>
<dbReference type="GeneID" id="8828378"/>
<dbReference type="PANTHER" id="PTHR42240:SF1">
    <property type="entry name" value="DUF211 DOMAIN-CONTAINING PROTEIN"/>
    <property type="match status" value="1"/>
</dbReference>
<dbReference type="OrthoDB" id="201945at2157"/>
<sequence>MNQNTSYGIRRLVLDVMKPHRPSIVEVALKLSKVDGVNGVNCILNEVDQETESLKVVIEGPNIDFDEVQETLESLGAVIHSIDVAVAGKKIVEDVETPQDR</sequence>
<dbReference type="Proteomes" id="UP000001400">
    <property type="component" value="Chromosome"/>
</dbReference>
<reference evidence="1" key="1">
    <citation type="submission" date="2010-02" db="EMBL/GenBank/DDBJ databases">
        <title>Complete sequence of Aciduliprofundum boonei T469.</title>
        <authorList>
            <consortium name="US DOE Joint Genome Institute"/>
            <person name="Lucas S."/>
            <person name="Copeland A."/>
            <person name="Lapidus A."/>
            <person name="Cheng J.-F."/>
            <person name="Bruce D."/>
            <person name="Goodwin L."/>
            <person name="Pitluck S."/>
            <person name="Saunders E."/>
            <person name="Detter J.C."/>
            <person name="Han C."/>
            <person name="Tapia R."/>
            <person name="Land M."/>
            <person name="Hauser L."/>
            <person name="Kyrpides N."/>
            <person name="Mikhailova N."/>
            <person name="Flores G."/>
            <person name="Reysenbach A.-L."/>
            <person name="Woyke T."/>
        </authorList>
    </citation>
    <scope>NUCLEOTIDE SEQUENCE</scope>
    <source>
        <strain evidence="1">T469</strain>
    </source>
</reference>
<proteinExistence type="predicted"/>
<dbReference type="Pfam" id="PF02680">
    <property type="entry name" value="DUF211"/>
    <property type="match status" value="1"/>
</dbReference>
<protein>
    <recommendedName>
        <fullName evidence="3">DUF211 domain-containing protein</fullName>
    </recommendedName>
</protein>
<dbReference type="eggNOG" id="arCOG04140">
    <property type="taxonomic scope" value="Archaea"/>
</dbReference>
<dbReference type="SUPFAM" id="SSF160363">
    <property type="entry name" value="MTH889-like"/>
    <property type="match status" value="1"/>
</dbReference>
<dbReference type="RefSeq" id="WP_008082909.1">
    <property type="nucleotide sequence ID" value="NC_013926.1"/>
</dbReference>
<dbReference type="Gene3D" id="3.30.70.1340">
    <property type="entry name" value="MTH889-like domain"/>
    <property type="match status" value="1"/>
</dbReference>
<name>B5IB76_ACIB4</name>
<dbReference type="PANTHER" id="PTHR42240">
    <property type="entry name" value="DUF211 DOMAIN-CONTAINING PROTEIN"/>
    <property type="match status" value="1"/>
</dbReference>
<gene>
    <name evidence="1" type="ordered locus">Aboo_1414</name>
</gene>
<dbReference type="InterPro" id="IPR003831">
    <property type="entry name" value="DUF211"/>
</dbReference>
<evidence type="ECO:0000313" key="1">
    <source>
        <dbReference type="EMBL" id="ADD09221.1"/>
    </source>
</evidence>
<dbReference type="HOGENOM" id="CLU_179754_1_0_2"/>
<dbReference type="STRING" id="439481.Aboo_1414"/>
<dbReference type="KEGG" id="abi:Aboo_1414"/>
<dbReference type="EMBL" id="CP001941">
    <property type="protein sequence ID" value="ADD09221.1"/>
    <property type="molecule type" value="Genomic_DNA"/>
</dbReference>
<keyword evidence="2" id="KW-1185">Reference proteome</keyword>